<proteinExistence type="predicted"/>
<protein>
    <submittedName>
        <fullName evidence="2">Uncharacterized protein</fullName>
    </submittedName>
</protein>
<evidence type="ECO:0000256" key="1">
    <source>
        <dbReference type="SAM" id="MobiDB-lite"/>
    </source>
</evidence>
<dbReference type="OrthoDB" id="5126878at2759"/>
<dbReference type="Proteomes" id="UP001152049">
    <property type="component" value="Unassembled WGS sequence"/>
</dbReference>
<keyword evidence="3" id="KW-1185">Reference proteome</keyword>
<reference evidence="2" key="1">
    <citation type="submission" date="2022-09" db="EMBL/GenBank/DDBJ databases">
        <title>Fusarium specimens isolated from Avocado Roots.</title>
        <authorList>
            <person name="Stajich J."/>
            <person name="Roper C."/>
            <person name="Heimlech-Rivalta G."/>
        </authorList>
    </citation>
    <scope>NUCLEOTIDE SEQUENCE</scope>
    <source>
        <strain evidence="2">CF00136</strain>
    </source>
</reference>
<evidence type="ECO:0000313" key="2">
    <source>
        <dbReference type="EMBL" id="KAJ4249070.1"/>
    </source>
</evidence>
<dbReference type="PANTHER" id="PTHR38111">
    <property type="entry name" value="ZN(2)-C6 FUNGAL-TYPE DOMAIN-CONTAINING PROTEIN-RELATED"/>
    <property type="match status" value="1"/>
</dbReference>
<sequence>MKFVHNGRHEATPTDDVPQHSSQPENSSTTQWGSMIHVSSRREPNGGSYGLLRLVPPPRSAPTTTADRVSASWVAQFEIDPKMDLLKTLGYSPLLPCRVGESSALRDVLALFSSTWSHFKRGKTVGGLIDAKVYAKAIRSLRRAIEHSTKFATCETLAATVLLERFEVLFDTDRSYHRCIHARGVYSILARKGPPKLTDELDVCLALESQGVVQSHCLAVGDDNFYHNPEWQSFLDQALSSSSLMSYEQRSAYRLERFMDQWPIICQKLHELLNSVSADDIHAKALALHNQLTTRFAELRSVGEALIIKFGELGHIKIINNSKWMPEQEFEFSDLFAQRCFTDYYVCSIVLNRILYETSNLLGKPNAELDAEYKTACRHVWMCYPFQRRVGLLAEVLFVGSLILTYEGADDNERAHLLNCFREQDKFRKRLPTEDKPLESYILHTARIITGRTYLPSQSSLRAAPLRQLTSDRVMALCEENSLL</sequence>
<accession>A0A9W8RR37</accession>
<feature type="compositionally biased region" description="Polar residues" evidence="1">
    <location>
        <begin position="19"/>
        <end position="33"/>
    </location>
</feature>
<dbReference type="InterPro" id="IPR053178">
    <property type="entry name" value="Osmoadaptation_assoc"/>
</dbReference>
<dbReference type="EMBL" id="JAOQAZ010000034">
    <property type="protein sequence ID" value="KAJ4249070.1"/>
    <property type="molecule type" value="Genomic_DNA"/>
</dbReference>
<feature type="region of interest" description="Disordered" evidence="1">
    <location>
        <begin position="1"/>
        <end position="33"/>
    </location>
</feature>
<dbReference type="AlphaFoldDB" id="A0A9W8RR37"/>
<name>A0A9W8RR37_9HYPO</name>
<evidence type="ECO:0000313" key="3">
    <source>
        <dbReference type="Proteomes" id="UP001152049"/>
    </source>
</evidence>
<organism evidence="2 3">
    <name type="scientific">Fusarium torreyae</name>
    <dbReference type="NCBI Taxonomy" id="1237075"/>
    <lineage>
        <taxon>Eukaryota</taxon>
        <taxon>Fungi</taxon>
        <taxon>Dikarya</taxon>
        <taxon>Ascomycota</taxon>
        <taxon>Pezizomycotina</taxon>
        <taxon>Sordariomycetes</taxon>
        <taxon>Hypocreomycetidae</taxon>
        <taxon>Hypocreales</taxon>
        <taxon>Nectriaceae</taxon>
        <taxon>Fusarium</taxon>
    </lineage>
</organism>
<comment type="caution">
    <text evidence="2">The sequence shown here is derived from an EMBL/GenBank/DDBJ whole genome shotgun (WGS) entry which is preliminary data.</text>
</comment>
<gene>
    <name evidence="2" type="ORF">NW762_012402</name>
</gene>